<keyword evidence="1" id="KW-0812">Transmembrane</keyword>
<keyword evidence="1" id="KW-1133">Transmembrane helix</keyword>
<dbReference type="EMBL" id="CP015101">
    <property type="protein sequence ID" value="ASJ04964.1"/>
    <property type="molecule type" value="Genomic_DNA"/>
</dbReference>
<accession>A0A2Z2MMC0</accession>
<keyword evidence="1" id="KW-0472">Membrane</keyword>
<dbReference type="Proteomes" id="UP000250272">
    <property type="component" value="Chromosome"/>
</dbReference>
<evidence type="ECO:0000256" key="1">
    <source>
        <dbReference type="SAM" id="Phobius"/>
    </source>
</evidence>
<sequence length="74" mass="8381">MADLSARGFAVIVLSILALVYPVGWFFALMMVLLFVVVGWTMLGIVDELGELNSEVWELRREIKALRRRVEVDG</sequence>
<reference evidence="2 3" key="1">
    <citation type="submission" date="2016-04" db="EMBL/GenBank/DDBJ databases">
        <title>Complete genome sequence of Thermococcus barossii type strain SHCK-94.</title>
        <authorList>
            <person name="Oger P.M."/>
        </authorList>
    </citation>
    <scope>NUCLEOTIDE SEQUENCE [LARGE SCALE GENOMIC DNA]</scope>
    <source>
        <strain evidence="2 3">SHCK-94</strain>
    </source>
</reference>
<dbReference type="AlphaFoldDB" id="A0A2Z2MMC0"/>
<evidence type="ECO:0000313" key="2">
    <source>
        <dbReference type="EMBL" id="ASJ04964.1"/>
    </source>
</evidence>
<gene>
    <name evidence="2" type="ORF">A3L01_06140</name>
</gene>
<name>A0A2Z2MMC0_9EURY</name>
<evidence type="ECO:0000313" key="3">
    <source>
        <dbReference type="Proteomes" id="UP000250272"/>
    </source>
</evidence>
<organism evidence="2 3">
    <name type="scientific">Thermococcus barossii</name>
    <dbReference type="NCBI Taxonomy" id="54077"/>
    <lineage>
        <taxon>Archaea</taxon>
        <taxon>Methanobacteriati</taxon>
        <taxon>Methanobacteriota</taxon>
        <taxon>Thermococci</taxon>
        <taxon>Thermococcales</taxon>
        <taxon>Thermococcaceae</taxon>
        <taxon>Thermococcus</taxon>
    </lineage>
</organism>
<protein>
    <submittedName>
        <fullName evidence="2">Uncharacterized protein</fullName>
    </submittedName>
</protein>
<keyword evidence="3" id="KW-1185">Reference proteome</keyword>
<feature type="transmembrane region" description="Helical" evidence="1">
    <location>
        <begin position="12"/>
        <end position="43"/>
    </location>
</feature>
<dbReference type="KEGG" id="tbs:A3L01_06140"/>
<proteinExistence type="predicted"/>